<name>A0A2I0UWK0_9BACI</name>
<dbReference type="Pfam" id="PF00583">
    <property type="entry name" value="Acetyltransf_1"/>
    <property type="match status" value="1"/>
</dbReference>
<organism evidence="4 5">
    <name type="scientific">Lysinibacillus fusiformis</name>
    <dbReference type="NCBI Taxonomy" id="28031"/>
    <lineage>
        <taxon>Bacteria</taxon>
        <taxon>Bacillati</taxon>
        <taxon>Bacillota</taxon>
        <taxon>Bacilli</taxon>
        <taxon>Bacillales</taxon>
        <taxon>Bacillaceae</taxon>
        <taxon>Lysinibacillus</taxon>
    </lineage>
</organism>
<accession>A0A2I0UWK0</accession>
<dbReference type="GO" id="GO:0016747">
    <property type="term" value="F:acyltransferase activity, transferring groups other than amino-acyl groups"/>
    <property type="evidence" value="ECO:0007669"/>
    <property type="project" value="InterPro"/>
</dbReference>
<reference evidence="4 5" key="1">
    <citation type="submission" date="2017-10" db="EMBL/GenBank/DDBJ databases">
        <title>Draft genome of Lysinibacillus fusiformis strain Juneja, a laboratory-derived pathogen of Drosophila melanogaster.</title>
        <authorList>
            <person name="Smith B.R."/>
            <person name="Unckless R.L."/>
        </authorList>
    </citation>
    <scope>NUCLEOTIDE SEQUENCE [LARGE SCALE GENOMIC DNA]</scope>
    <source>
        <strain evidence="4 5">Juneja</strain>
    </source>
</reference>
<dbReference type="Gene3D" id="3.40.630.30">
    <property type="match status" value="1"/>
</dbReference>
<evidence type="ECO:0000313" key="4">
    <source>
        <dbReference type="EMBL" id="PKU50450.1"/>
    </source>
</evidence>
<evidence type="ECO:0000313" key="5">
    <source>
        <dbReference type="Proteomes" id="UP000234956"/>
    </source>
</evidence>
<dbReference type="PROSITE" id="PS51186">
    <property type="entry name" value="GNAT"/>
    <property type="match status" value="1"/>
</dbReference>
<dbReference type="SUPFAM" id="SSF55729">
    <property type="entry name" value="Acyl-CoA N-acyltransferases (Nat)"/>
    <property type="match status" value="1"/>
</dbReference>
<protein>
    <submittedName>
        <fullName evidence="4">GNAT family N-acetyltransferase</fullName>
    </submittedName>
</protein>
<proteinExistence type="predicted"/>
<dbReference type="InterPro" id="IPR016181">
    <property type="entry name" value="Acyl_CoA_acyltransferase"/>
</dbReference>
<dbReference type="PANTHER" id="PTHR43420">
    <property type="entry name" value="ACETYLTRANSFERASE"/>
    <property type="match status" value="1"/>
</dbReference>
<feature type="domain" description="N-acetyltransferase" evidence="3">
    <location>
        <begin position="1"/>
        <end position="163"/>
    </location>
</feature>
<evidence type="ECO:0000256" key="1">
    <source>
        <dbReference type="ARBA" id="ARBA00022679"/>
    </source>
</evidence>
<evidence type="ECO:0000259" key="3">
    <source>
        <dbReference type="PROSITE" id="PS51186"/>
    </source>
</evidence>
<evidence type="ECO:0000256" key="2">
    <source>
        <dbReference type="ARBA" id="ARBA00023315"/>
    </source>
</evidence>
<dbReference type="CDD" id="cd04301">
    <property type="entry name" value="NAT_SF"/>
    <property type="match status" value="1"/>
</dbReference>
<comment type="caution">
    <text evidence="4">The sequence shown here is derived from an EMBL/GenBank/DDBJ whole genome shotgun (WGS) entry which is preliminary data.</text>
</comment>
<dbReference type="AlphaFoldDB" id="A0A2I0UWK0"/>
<keyword evidence="1 4" id="KW-0808">Transferase</keyword>
<dbReference type="InterPro" id="IPR000182">
    <property type="entry name" value="GNAT_dom"/>
</dbReference>
<dbReference type="EMBL" id="PDFK01000007">
    <property type="protein sequence ID" value="PKU50450.1"/>
    <property type="molecule type" value="Genomic_DNA"/>
</dbReference>
<dbReference type="InterPro" id="IPR050680">
    <property type="entry name" value="YpeA/RimI_acetyltransf"/>
</dbReference>
<gene>
    <name evidence="4" type="ORF">CRI88_18680</name>
</gene>
<dbReference type="Proteomes" id="UP000234956">
    <property type="component" value="Unassembled WGS sequence"/>
</dbReference>
<sequence length="180" mass="20594">MIIREAKLSDAKGIAKVHVDSWKNTYKNILPTEYLEKLSYEQRTELWVRNISKVDHYVFVAENNNGEIIGFTDGGKRAENEIEGSGDLTSIYILDQFQGQGIGSKLVNKLFTKLKALGYEKIFVEVLEDNQSKRFYERLGARLEKTEKINIGNKDLDLLIYVWSNIDPVLYQTKGIGKAD</sequence>
<keyword evidence="2" id="KW-0012">Acyltransferase</keyword>
<dbReference type="RefSeq" id="WP_101966938.1">
    <property type="nucleotide sequence ID" value="NZ_PDFK01000007.1"/>
</dbReference>